<evidence type="ECO:0000313" key="2">
    <source>
        <dbReference type="Proteomes" id="UP001597260"/>
    </source>
</evidence>
<dbReference type="EMBL" id="JBHTMP010000011">
    <property type="protein sequence ID" value="MFD1321374.1"/>
    <property type="molecule type" value="Genomic_DNA"/>
</dbReference>
<sequence>MPLYEINGEHLRRHDAARSAALGLYERKDLQRLLRNDIAVLSPDLLVVAEEFGNWEDSRHRVDLLAIGPHRQRIHPDERLVPAVESAD</sequence>
<dbReference type="RefSeq" id="WP_377569402.1">
    <property type="nucleotide sequence ID" value="NZ_JBHTMP010000011.1"/>
</dbReference>
<protein>
    <submittedName>
        <fullName evidence="1">Uncharacterized protein</fullName>
    </submittedName>
</protein>
<name>A0ABW3YDK5_9ACTN</name>
<gene>
    <name evidence="1" type="ORF">ACFQ4H_09765</name>
</gene>
<accession>A0ABW3YDK5</accession>
<dbReference type="Proteomes" id="UP001597260">
    <property type="component" value="Unassembled WGS sequence"/>
</dbReference>
<proteinExistence type="predicted"/>
<comment type="caution">
    <text evidence="1">The sequence shown here is derived from an EMBL/GenBank/DDBJ whole genome shotgun (WGS) entry which is preliminary data.</text>
</comment>
<organism evidence="1 2">
    <name type="scientific">Micromonospora sonneratiae</name>
    <dbReference type="NCBI Taxonomy" id="1184706"/>
    <lineage>
        <taxon>Bacteria</taxon>
        <taxon>Bacillati</taxon>
        <taxon>Actinomycetota</taxon>
        <taxon>Actinomycetes</taxon>
        <taxon>Micromonosporales</taxon>
        <taxon>Micromonosporaceae</taxon>
        <taxon>Micromonospora</taxon>
    </lineage>
</organism>
<evidence type="ECO:0000313" key="1">
    <source>
        <dbReference type="EMBL" id="MFD1321374.1"/>
    </source>
</evidence>
<keyword evidence="2" id="KW-1185">Reference proteome</keyword>
<reference evidence="2" key="1">
    <citation type="journal article" date="2019" name="Int. J. Syst. Evol. Microbiol.">
        <title>The Global Catalogue of Microorganisms (GCM) 10K type strain sequencing project: providing services to taxonomists for standard genome sequencing and annotation.</title>
        <authorList>
            <consortium name="The Broad Institute Genomics Platform"/>
            <consortium name="The Broad Institute Genome Sequencing Center for Infectious Disease"/>
            <person name="Wu L."/>
            <person name="Ma J."/>
        </authorList>
    </citation>
    <scope>NUCLEOTIDE SEQUENCE [LARGE SCALE GENOMIC DNA]</scope>
    <source>
        <strain evidence="2">JCM 31037</strain>
    </source>
</reference>